<dbReference type="PROSITE" id="PS00761">
    <property type="entry name" value="SPASE_I_3"/>
    <property type="match status" value="1"/>
</dbReference>
<dbReference type="EMBL" id="NSKD01000004">
    <property type="protein sequence ID" value="PAU80083.1"/>
    <property type="molecule type" value="Genomic_DNA"/>
</dbReference>
<dbReference type="InterPro" id="IPR019533">
    <property type="entry name" value="Peptidase_S26"/>
</dbReference>
<feature type="transmembrane region" description="Helical" evidence="8">
    <location>
        <begin position="6"/>
        <end position="22"/>
    </location>
</feature>
<dbReference type="CDD" id="cd06530">
    <property type="entry name" value="S26_SPase_I"/>
    <property type="match status" value="1"/>
</dbReference>
<evidence type="ECO:0000256" key="7">
    <source>
        <dbReference type="PIRSR" id="PIRSR600223-1"/>
    </source>
</evidence>
<dbReference type="GO" id="GO:0006465">
    <property type="term" value="P:signal peptide processing"/>
    <property type="evidence" value="ECO:0007669"/>
    <property type="project" value="InterPro"/>
</dbReference>
<dbReference type="Gene3D" id="2.10.109.10">
    <property type="entry name" value="Umud Fragment, subunit A"/>
    <property type="match status" value="1"/>
</dbReference>
<sequence length="266" mass="30238">MNINFPLLLVVLTAVTGIIWLIDGRFFRPRRQERYAQSGARKSAEDAADSEDPDQPWLAEVSRSFFPILLVVLVLRSFLVEPFQIPSGSMLPTLEVGDFILVNKFTYGLRLPVAHWEIADFGDPERGDIMVFRYPVEPSVNYIKRVVGVPGDRVAYEGKQLYVNGDPVPSAFVANLGDQDLHHEKLGDDVFSALYAQRQTDPDAEGEWTVPEGHYFVMGDNRDNSRDSRYWGMVPDQHVVGKAFAIWMHWESLTSLPSFHRVGWIQ</sequence>
<evidence type="ECO:0000256" key="9">
    <source>
        <dbReference type="RuleBase" id="RU362042"/>
    </source>
</evidence>
<dbReference type="PROSITE" id="PS00760">
    <property type="entry name" value="SPASE_I_2"/>
    <property type="match status" value="1"/>
</dbReference>
<name>A0A2A2F6B0_9GAMM</name>
<reference evidence="11 12" key="1">
    <citation type="submission" date="2017-08" db="EMBL/GenBank/DDBJ databases">
        <title>Halovibrio sewagensis sp. nov., isolated from wastewater of high salinity.</title>
        <authorList>
            <person name="Dong X."/>
            <person name="Zhang G."/>
        </authorList>
    </citation>
    <scope>NUCLEOTIDE SEQUENCE [LARGE SCALE GENOMIC DNA]</scope>
    <source>
        <strain evidence="11 12">YL5-2</strain>
    </source>
</reference>
<evidence type="ECO:0000256" key="3">
    <source>
        <dbReference type="ARBA" id="ARBA00013208"/>
    </source>
</evidence>
<comment type="subcellular location">
    <subcellularLocation>
        <location evidence="9">Membrane</location>
        <topology evidence="9">Multi-pass membrane protein</topology>
    </subcellularLocation>
</comment>
<accession>A0A2A2F6B0</accession>
<dbReference type="Pfam" id="PF10502">
    <property type="entry name" value="Peptidase_S26"/>
    <property type="match status" value="1"/>
</dbReference>
<dbReference type="OrthoDB" id="9815782at2"/>
<keyword evidence="12" id="KW-1185">Reference proteome</keyword>
<comment type="caution">
    <text evidence="9">Lacks conserved residue(s) required for the propagation of feature annotation.</text>
</comment>
<keyword evidence="8" id="KW-1133">Transmembrane helix</keyword>
<proteinExistence type="inferred from homology"/>
<dbReference type="InterPro" id="IPR036286">
    <property type="entry name" value="LexA/Signal_pep-like_sf"/>
</dbReference>
<feature type="active site" evidence="7">
    <location>
        <position position="144"/>
    </location>
</feature>
<feature type="active site" evidence="7">
    <location>
        <position position="89"/>
    </location>
</feature>
<dbReference type="PANTHER" id="PTHR43390:SF1">
    <property type="entry name" value="CHLOROPLAST PROCESSING PEPTIDASE"/>
    <property type="match status" value="1"/>
</dbReference>
<keyword evidence="6 8" id="KW-0378">Hydrolase</keyword>
<dbReference type="Proteomes" id="UP000218896">
    <property type="component" value="Unassembled WGS sequence"/>
</dbReference>
<evidence type="ECO:0000313" key="11">
    <source>
        <dbReference type="EMBL" id="PAU80083.1"/>
    </source>
</evidence>
<dbReference type="AlphaFoldDB" id="A0A2A2F6B0"/>
<gene>
    <name evidence="11" type="primary">lepB</name>
    <name evidence="11" type="ORF">CK501_10555</name>
</gene>
<keyword evidence="8" id="KW-0812">Transmembrane</keyword>
<evidence type="ECO:0000256" key="8">
    <source>
        <dbReference type="RuleBase" id="RU003993"/>
    </source>
</evidence>
<comment type="similarity">
    <text evidence="2 9">Belongs to the peptidase S26 family.</text>
</comment>
<dbReference type="NCBIfam" id="TIGR02227">
    <property type="entry name" value="sigpep_I_bact"/>
    <property type="match status" value="1"/>
</dbReference>
<evidence type="ECO:0000313" key="12">
    <source>
        <dbReference type="Proteomes" id="UP000218896"/>
    </source>
</evidence>
<protein>
    <recommendedName>
        <fullName evidence="4 8">Signal peptidase I</fullName>
        <ecNumber evidence="3 8">3.4.21.89</ecNumber>
    </recommendedName>
</protein>
<dbReference type="GO" id="GO:0009003">
    <property type="term" value="F:signal peptidase activity"/>
    <property type="evidence" value="ECO:0007669"/>
    <property type="project" value="UniProtKB-EC"/>
</dbReference>
<comment type="caution">
    <text evidence="11">The sequence shown here is derived from an EMBL/GenBank/DDBJ whole genome shotgun (WGS) entry which is preliminary data.</text>
</comment>
<dbReference type="SUPFAM" id="SSF51306">
    <property type="entry name" value="LexA/Signal peptidase"/>
    <property type="match status" value="1"/>
</dbReference>
<dbReference type="InterPro" id="IPR019756">
    <property type="entry name" value="Pept_S26A_signal_pept_1_Ser-AS"/>
</dbReference>
<evidence type="ECO:0000256" key="4">
    <source>
        <dbReference type="ARBA" id="ARBA00019232"/>
    </source>
</evidence>
<dbReference type="GO" id="GO:0004252">
    <property type="term" value="F:serine-type endopeptidase activity"/>
    <property type="evidence" value="ECO:0007669"/>
    <property type="project" value="InterPro"/>
</dbReference>
<dbReference type="EC" id="3.4.21.89" evidence="3 8"/>
<dbReference type="InterPro" id="IPR019757">
    <property type="entry name" value="Pept_S26A_signal_pept_1_Lys-AS"/>
</dbReference>
<evidence type="ECO:0000259" key="10">
    <source>
        <dbReference type="Pfam" id="PF10502"/>
    </source>
</evidence>
<evidence type="ECO:0000256" key="6">
    <source>
        <dbReference type="ARBA" id="ARBA00022801"/>
    </source>
</evidence>
<evidence type="ECO:0000256" key="1">
    <source>
        <dbReference type="ARBA" id="ARBA00000677"/>
    </source>
</evidence>
<comment type="catalytic activity">
    <reaction evidence="1 8">
        <text>Cleavage of hydrophobic, N-terminal signal or leader sequences from secreted and periplasmic proteins.</text>
        <dbReference type="EC" id="3.4.21.89"/>
    </reaction>
</comment>
<organism evidence="11 12">
    <name type="scientific">Halovibrio salipaludis</name>
    <dbReference type="NCBI Taxonomy" id="2032626"/>
    <lineage>
        <taxon>Bacteria</taxon>
        <taxon>Pseudomonadati</taxon>
        <taxon>Pseudomonadota</taxon>
        <taxon>Gammaproteobacteria</taxon>
        <taxon>Oceanospirillales</taxon>
        <taxon>Halomonadaceae</taxon>
        <taxon>Halovibrio</taxon>
    </lineage>
</organism>
<feature type="domain" description="Peptidase S26" evidence="10">
    <location>
        <begin position="59"/>
        <end position="247"/>
    </location>
</feature>
<dbReference type="PRINTS" id="PR00727">
    <property type="entry name" value="LEADERPTASE"/>
</dbReference>
<dbReference type="InterPro" id="IPR000223">
    <property type="entry name" value="Pept_S26A_signal_pept_1"/>
</dbReference>
<dbReference type="PROSITE" id="PS00501">
    <property type="entry name" value="SPASE_I_1"/>
    <property type="match status" value="1"/>
</dbReference>
<dbReference type="InterPro" id="IPR019758">
    <property type="entry name" value="Pept_S26A_signal_pept_1_CS"/>
</dbReference>
<dbReference type="GO" id="GO:0016020">
    <property type="term" value="C:membrane"/>
    <property type="evidence" value="ECO:0007669"/>
    <property type="project" value="UniProtKB-SubCell"/>
</dbReference>
<keyword evidence="5 8" id="KW-0645">Protease</keyword>
<evidence type="ECO:0000256" key="2">
    <source>
        <dbReference type="ARBA" id="ARBA00009370"/>
    </source>
</evidence>
<evidence type="ECO:0000256" key="5">
    <source>
        <dbReference type="ARBA" id="ARBA00022670"/>
    </source>
</evidence>
<keyword evidence="8" id="KW-0472">Membrane</keyword>
<dbReference type="PANTHER" id="PTHR43390">
    <property type="entry name" value="SIGNAL PEPTIDASE I"/>
    <property type="match status" value="1"/>
</dbReference>